<dbReference type="OrthoDB" id="5545019at2759"/>
<dbReference type="InterPro" id="IPR020904">
    <property type="entry name" value="Sc_DH/Rdtase_CS"/>
</dbReference>
<dbReference type="STRING" id="53468.A0A0R3UDK3"/>
<evidence type="ECO:0000256" key="5">
    <source>
        <dbReference type="SAM" id="Phobius"/>
    </source>
</evidence>
<evidence type="ECO:0000313" key="7">
    <source>
        <dbReference type="Proteomes" id="UP000267029"/>
    </source>
</evidence>
<comment type="similarity">
    <text evidence="2 4">Belongs to the short-chain dehydrogenases/reductases (SDR) family.</text>
</comment>
<dbReference type="GO" id="GO:0016491">
    <property type="term" value="F:oxidoreductase activity"/>
    <property type="evidence" value="ECO:0007669"/>
    <property type="project" value="UniProtKB-KW"/>
</dbReference>
<sequence length="316" mass="35259">MFCCLLSVIGALFCTYVVCFLLWPVLAYYVLRFCLSRRGDLKRAGEWAVVTGATDGIGKAFCELLAKEGLNVFLISRSEDKLRAVAESLQNKYRIKTKVFVADCTKDDFYERLQSELCSLSSISCLFNNVGLAYKHPDDLCTSDFLTPGFCQDIITVNATTLTKITRLVLPKMINDPLPTPGVYRYIINIGSFAGLFSIAYLTVYSASKAYVQSFSKALAGELRHTCVRTQLFTPAFIATNMSGMEPSSKVPSAMTYANSALSMIGVEAEGCGYFNHEMSSRLIQLMPSFYVSRKLSMSMLRTREVLLRRNQKKSN</sequence>
<dbReference type="PROSITE" id="PS00061">
    <property type="entry name" value="ADH_SHORT"/>
    <property type="match status" value="1"/>
</dbReference>
<protein>
    <submittedName>
        <fullName evidence="8">Estradiol 17-beta-dehydrogenase 12</fullName>
    </submittedName>
</protein>
<feature type="transmembrane region" description="Helical" evidence="5">
    <location>
        <begin position="183"/>
        <end position="204"/>
    </location>
</feature>
<dbReference type="PANTHER" id="PTHR43899:SF13">
    <property type="entry name" value="RH59310P"/>
    <property type="match status" value="1"/>
</dbReference>
<evidence type="ECO:0000256" key="2">
    <source>
        <dbReference type="ARBA" id="ARBA00006484"/>
    </source>
</evidence>
<dbReference type="PIRSF" id="PIRSF000126">
    <property type="entry name" value="11-beta-HSD1"/>
    <property type="match status" value="1"/>
</dbReference>
<dbReference type="PRINTS" id="PR00080">
    <property type="entry name" value="SDRFAMILY"/>
</dbReference>
<dbReference type="PANTHER" id="PTHR43899">
    <property type="entry name" value="RH59310P"/>
    <property type="match status" value="1"/>
</dbReference>
<evidence type="ECO:0000256" key="4">
    <source>
        <dbReference type="RuleBase" id="RU000363"/>
    </source>
</evidence>
<dbReference type="Gene3D" id="3.40.50.720">
    <property type="entry name" value="NAD(P)-binding Rossmann-like Domain"/>
    <property type="match status" value="1"/>
</dbReference>
<comment type="subcellular location">
    <subcellularLocation>
        <location evidence="1">Endoplasmic reticulum</location>
    </subcellularLocation>
</comment>
<keyword evidence="3" id="KW-0560">Oxidoreductase</keyword>
<gene>
    <name evidence="6" type="ORF">MCOS_LOCUS5002</name>
</gene>
<dbReference type="PRINTS" id="PR00081">
    <property type="entry name" value="GDHRDH"/>
</dbReference>
<reference evidence="8" key="2">
    <citation type="submission" date="2019-11" db="UniProtKB">
        <authorList>
            <consortium name="WormBaseParasite"/>
        </authorList>
    </citation>
    <scope>IDENTIFICATION</scope>
</reference>
<proteinExistence type="inferred from homology"/>
<dbReference type="WBParaSite" id="MCU_014341-RA">
    <property type="protein sequence ID" value="MCU_014341-RA"/>
    <property type="gene ID" value="MCU_014341"/>
</dbReference>
<reference evidence="6 7" key="1">
    <citation type="submission" date="2018-10" db="EMBL/GenBank/DDBJ databases">
        <authorList>
            <consortium name="Pathogen Informatics"/>
        </authorList>
    </citation>
    <scope>NUCLEOTIDE SEQUENCE [LARGE SCALE GENOMIC DNA]</scope>
</reference>
<accession>A0A0R3UDK3</accession>
<evidence type="ECO:0000313" key="8">
    <source>
        <dbReference type="WBParaSite" id="MCU_014341-RA"/>
    </source>
</evidence>
<evidence type="ECO:0000313" key="6">
    <source>
        <dbReference type="EMBL" id="VDD78999.1"/>
    </source>
</evidence>
<dbReference type="SUPFAM" id="SSF51735">
    <property type="entry name" value="NAD(P)-binding Rossmann-fold domains"/>
    <property type="match status" value="1"/>
</dbReference>
<keyword evidence="5" id="KW-0812">Transmembrane</keyword>
<organism evidence="8">
    <name type="scientific">Mesocestoides corti</name>
    <name type="common">Flatworm</name>
    <dbReference type="NCBI Taxonomy" id="53468"/>
    <lineage>
        <taxon>Eukaryota</taxon>
        <taxon>Metazoa</taxon>
        <taxon>Spiralia</taxon>
        <taxon>Lophotrochozoa</taxon>
        <taxon>Platyhelminthes</taxon>
        <taxon>Cestoda</taxon>
        <taxon>Eucestoda</taxon>
        <taxon>Cyclophyllidea</taxon>
        <taxon>Mesocestoididae</taxon>
        <taxon>Mesocestoides</taxon>
    </lineage>
</organism>
<dbReference type="InterPro" id="IPR051019">
    <property type="entry name" value="VLCFA-Steroid_DH"/>
</dbReference>
<keyword evidence="7" id="KW-1185">Reference proteome</keyword>
<evidence type="ECO:0000256" key="1">
    <source>
        <dbReference type="ARBA" id="ARBA00004240"/>
    </source>
</evidence>
<dbReference type="EMBL" id="UXSR01003033">
    <property type="protein sequence ID" value="VDD78999.1"/>
    <property type="molecule type" value="Genomic_DNA"/>
</dbReference>
<keyword evidence="5" id="KW-0472">Membrane</keyword>
<keyword evidence="5" id="KW-1133">Transmembrane helix</keyword>
<dbReference type="Pfam" id="PF00106">
    <property type="entry name" value="adh_short"/>
    <property type="match status" value="1"/>
</dbReference>
<dbReference type="InterPro" id="IPR002347">
    <property type="entry name" value="SDR_fam"/>
</dbReference>
<dbReference type="Proteomes" id="UP000267029">
    <property type="component" value="Unassembled WGS sequence"/>
</dbReference>
<dbReference type="GO" id="GO:0005783">
    <property type="term" value="C:endoplasmic reticulum"/>
    <property type="evidence" value="ECO:0007669"/>
    <property type="project" value="UniProtKB-SubCell"/>
</dbReference>
<dbReference type="AlphaFoldDB" id="A0A0R3UDK3"/>
<dbReference type="InterPro" id="IPR036291">
    <property type="entry name" value="NAD(P)-bd_dom_sf"/>
</dbReference>
<dbReference type="CDD" id="cd05356">
    <property type="entry name" value="17beta-HSD1_like_SDR_c"/>
    <property type="match status" value="1"/>
</dbReference>
<evidence type="ECO:0000256" key="3">
    <source>
        <dbReference type="ARBA" id="ARBA00023002"/>
    </source>
</evidence>
<name>A0A0R3UDK3_MESCO</name>